<evidence type="ECO:0000313" key="3">
    <source>
        <dbReference type="Proteomes" id="UP000553888"/>
    </source>
</evidence>
<accession>A0A852Y3F0</accession>
<keyword evidence="1" id="KW-1133">Transmembrane helix</keyword>
<feature type="transmembrane region" description="Helical" evidence="1">
    <location>
        <begin position="122"/>
        <end position="145"/>
    </location>
</feature>
<dbReference type="EMBL" id="JACBZY010000001">
    <property type="protein sequence ID" value="NYG97426.1"/>
    <property type="molecule type" value="Genomic_DNA"/>
</dbReference>
<gene>
    <name evidence="2" type="ORF">BJ979_000052</name>
</gene>
<reference evidence="2 3" key="1">
    <citation type="submission" date="2020-07" db="EMBL/GenBank/DDBJ databases">
        <title>Sequencing the genomes of 1000 actinobacteria strains.</title>
        <authorList>
            <person name="Klenk H.-P."/>
        </authorList>
    </citation>
    <scope>NUCLEOTIDE SEQUENCE [LARGE SCALE GENOMIC DNA]</scope>
    <source>
        <strain evidence="2 3">DSM 23141</strain>
    </source>
</reference>
<comment type="caution">
    <text evidence="2">The sequence shown here is derived from an EMBL/GenBank/DDBJ whole genome shotgun (WGS) entry which is preliminary data.</text>
</comment>
<keyword evidence="3" id="KW-1185">Reference proteome</keyword>
<name>A0A852Y3F0_9MICO</name>
<keyword evidence="1" id="KW-0472">Membrane</keyword>
<protein>
    <submittedName>
        <fullName evidence="2">Uncharacterized protein</fullName>
    </submittedName>
</protein>
<organism evidence="2 3">
    <name type="scientific">Schumannella luteola</name>
    <dbReference type="NCBI Taxonomy" id="472059"/>
    <lineage>
        <taxon>Bacteria</taxon>
        <taxon>Bacillati</taxon>
        <taxon>Actinomycetota</taxon>
        <taxon>Actinomycetes</taxon>
        <taxon>Micrococcales</taxon>
        <taxon>Microbacteriaceae</taxon>
        <taxon>Schumannella</taxon>
    </lineage>
</organism>
<dbReference type="Proteomes" id="UP000553888">
    <property type="component" value="Unassembled WGS sequence"/>
</dbReference>
<keyword evidence="1" id="KW-0812">Transmembrane</keyword>
<sequence>MSVSEPSPERGDVGKALSQSGFLQFLTSGVGVPKDLAMKVFPELSRLLGRGADVFAKLHGDASKSNAESQAAVAGQEKFVAEVYAEQLRIENLSAEERAALNEKLENTATRMNAKDSENKKFILSLLQLAGTGVVAALAIAVVVLNSDPGASGTESDAS</sequence>
<dbReference type="AlphaFoldDB" id="A0A852Y3F0"/>
<proteinExistence type="predicted"/>
<dbReference type="RefSeq" id="WP_179564072.1">
    <property type="nucleotide sequence ID" value="NZ_JACBZY010000001.1"/>
</dbReference>
<evidence type="ECO:0000256" key="1">
    <source>
        <dbReference type="SAM" id="Phobius"/>
    </source>
</evidence>
<evidence type="ECO:0000313" key="2">
    <source>
        <dbReference type="EMBL" id="NYG97426.1"/>
    </source>
</evidence>